<reference evidence="1" key="1">
    <citation type="submission" date="2021-12" db="EMBL/GenBank/DDBJ databases">
        <authorList>
            <person name="Khadka S."/>
            <person name="Uribe D.A."/>
            <person name="Klipsch I.N."/>
            <person name="Rene S.R."/>
            <person name="Jimenez M.L."/>
            <person name="Saini B.K."/>
            <person name="Zugasti M."/>
            <person name="Bullon R.M."/>
            <person name="Sharp C.D."/>
            <person name="Kapinga K.O."/>
            <person name="Warner C.P."/>
            <person name="Sarinana J."/>
            <person name="Jimenez A."/>
            <person name="Layton S.R."/>
            <person name="Nayek S."/>
            <person name="Hughes L.E."/>
            <person name="Garlena R.A."/>
            <person name="Russell D.A."/>
            <person name="Jacobs-Sera D."/>
            <person name="Hatfull G.F."/>
        </authorList>
    </citation>
    <scope>NUCLEOTIDE SEQUENCE</scope>
</reference>
<evidence type="ECO:0000313" key="2">
    <source>
        <dbReference type="Proteomes" id="UP001202581"/>
    </source>
</evidence>
<sequence length="69" mass="7598">MIIILCSIIGALLFVFLLVGTIGEWNETSRMKACVEKSGNWVNAPGGKECRQQLDIQPTPSYSSSNKPR</sequence>
<accession>A0AA49BT26</accession>
<dbReference type="Proteomes" id="UP001202581">
    <property type="component" value="Segment"/>
</dbReference>
<organism evidence="1 2">
    <name type="scientific">Streptomyces phage Tomas</name>
    <dbReference type="NCBI Taxonomy" id="2914443"/>
    <lineage>
        <taxon>Viruses</taxon>
        <taxon>Duplodnaviria</taxon>
        <taxon>Heunggongvirae</taxon>
        <taxon>Uroviricota</taxon>
        <taxon>Caudoviricetes</taxon>
        <taxon>Stanwilliamsviridae</taxon>
        <taxon>Boydwoodruffvirinae</taxon>
        <taxon>Tomasvirus</taxon>
        <taxon>Tomasvirus tomas</taxon>
    </lineage>
</organism>
<dbReference type="EMBL" id="OL829978">
    <property type="protein sequence ID" value="UMO76315.1"/>
    <property type="molecule type" value="Genomic_DNA"/>
</dbReference>
<dbReference type="KEGG" id="vg:77926857"/>
<evidence type="ECO:0000313" key="1">
    <source>
        <dbReference type="EMBL" id="UMO76315.1"/>
    </source>
</evidence>
<proteinExistence type="predicted"/>
<gene>
    <name evidence="1" type="primary">139</name>
    <name evidence="1" type="ORF">SEA_TOMAS_139</name>
</gene>
<dbReference type="RefSeq" id="YP_010651254.1">
    <property type="nucleotide sequence ID" value="NC_070781.1"/>
</dbReference>
<dbReference type="GeneID" id="77926857"/>
<keyword evidence="2" id="KW-1185">Reference proteome</keyword>
<protein>
    <submittedName>
        <fullName evidence="1">Uncharacterized protein</fullName>
    </submittedName>
</protein>
<name>A0AA49BT26_9CAUD</name>